<comment type="function">
    <text evidence="2">May be involved in the metabolism of insect hormones and in the breakdown of synthetic insecticides.</text>
</comment>
<comment type="caution">
    <text evidence="13">The sequence shown here is derived from an EMBL/GenBank/DDBJ whole genome shotgun (WGS) entry which is preliminary data.</text>
</comment>
<dbReference type="PANTHER" id="PTHR24291">
    <property type="entry name" value="CYTOCHROME P450 FAMILY 4"/>
    <property type="match status" value="1"/>
</dbReference>
<dbReference type="GO" id="GO:0020037">
    <property type="term" value="F:heme binding"/>
    <property type="evidence" value="ECO:0007669"/>
    <property type="project" value="InterPro"/>
</dbReference>
<dbReference type="Gene3D" id="1.10.630.10">
    <property type="entry name" value="Cytochrome P450"/>
    <property type="match status" value="1"/>
</dbReference>
<keyword evidence="6 11" id="KW-0349">Heme</keyword>
<evidence type="ECO:0000256" key="4">
    <source>
        <dbReference type="ARBA" id="ARBA00004406"/>
    </source>
</evidence>
<dbReference type="GO" id="GO:0016705">
    <property type="term" value="F:oxidoreductase activity, acting on paired donors, with incorporation or reduction of molecular oxygen"/>
    <property type="evidence" value="ECO:0007669"/>
    <property type="project" value="InterPro"/>
</dbReference>
<proteinExistence type="inferred from homology"/>
<comment type="similarity">
    <text evidence="5 12">Belongs to the cytochrome P450 family.</text>
</comment>
<keyword evidence="9 11" id="KW-0408">Iron</keyword>
<sequence>MNECVLRILHDGILGIPMENFDFNSPFTHYYLHAFERIRKPWLLIEPLFSLTPLSNDQYKNQDDIYSYTKEILQRRITELRNGAPRKMSLMDFFIKISEEHPNFTNDDIINEITTFMSATITISRLFYHSERKKFQGQESVATTMTFTLYYLAKHQDVQEKVMEEQRSINFDKGEMTLDMTKQMAYLKQCINETLRLYPAGPVLARITTEDVTVGEITIPRGTNLFISPCSTHRLEHIYPDPEMFDPERFSADNIKKRHPYAFIPFSVGPRNCIGYKFAYLEMISILSTLLRNYHVSLVPGKENLTVYFRITPRAKGGVWLKLTPRKS</sequence>
<organism evidence="13 14">
    <name type="scientific">Aromia moschata</name>
    <dbReference type="NCBI Taxonomy" id="1265417"/>
    <lineage>
        <taxon>Eukaryota</taxon>
        <taxon>Metazoa</taxon>
        <taxon>Ecdysozoa</taxon>
        <taxon>Arthropoda</taxon>
        <taxon>Hexapoda</taxon>
        <taxon>Insecta</taxon>
        <taxon>Pterygota</taxon>
        <taxon>Neoptera</taxon>
        <taxon>Endopterygota</taxon>
        <taxon>Coleoptera</taxon>
        <taxon>Polyphaga</taxon>
        <taxon>Cucujiformia</taxon>
        <taxon>Chrysomeloidea</taxon>
        <taxon>Cerambycidae</taxon>
        <taxon>Cerambycinae</taxon>
        <taxon>Callichromatini</taxon>
        <taxon>Aromia</taxon>
    </lineage>
</organism>
<comment type="subcellular location">
    <subcellularLocation>
        <location evidence="4">Endoplasmic reticulum membrane</location>
        <topology evidence="4">Peripheral membrane protein</topology>
    </subcellularLocation>
    <subcellularLocation>
        <location evidence="3">Microsome membrane</location>
        <topology evidence="3">Peripheral membrane protein</topology>
    </subcellularLocation>
</comment>
<evidence type="ECO:0000256" key="12">
    <source>
        <dbReference type="RuleBase" id="RU000461"/>
    </source>
</evidence>
<dbReference type="PANTHER" id="PTHR24291:SF177">
    <property type="entry name" value="CYTOCHROME P450 4AA1-RELATED"/>
    <property type="match status" value="1"/>
</dbReference>
<evidence type="ECO:0000313" key="14">
    <source>
        <dbReference type="Proteomes" id="UP001162162"/>
    </source>
</evidence>
<feature type="binding site" description="axial binding residue" evidence="11">
    <location>
        <position position="273"/>
    </location>
    <ligand>
        <name>heme</name>
        <dbReference type="ChEBI" id="CHEBI:30413"/>
    </ligand>
    <ligandPart>
        <name>Fe</name>
        <dbReference type="ChEBI" id="CHEBI:18248"/>
    </ligandPart>
</feature>
<evidence type="ECO:0000256" key="9">
    <source>
        <dbReference type="ARBA" id="ARBA00023004"/>
    </source>
</evidence>
<dbReference type="GO" id="GO:0005506">
    <property type="term" value="F:iron ion binding"/>
    <property type="evidence" value="ECO:0007669"/>
    <property type="project" value="InterPro"/>
</dbReference>
<accession>A0AAV8YHK6</accession>
<dbReference type="SUPFAM" id="SSF48264">
    <property type="entry name" value="Cytochrome P450"/>
    <property type="match status" value="1"/>
</dbReference>
<dbReference type="Proteomes" id="UP001162162">
    <property type="component" value="Unassembled WGS sequence"/>
</dbReference>
<dbReference type="GO" id="GO:0005789">
    <property type="term" value="C:endoplasmic reticulum membrane"/>
    <property type="evidence" value="ECO:0007669"/>
    <property type="project" value="UniProtKB-SubCell"/>
</dbReference>
<keyword evidence="8 12" id="KW-0560">Oxidoreductase</keyword>
<evidence type="ECO:0000256" key="1">
    <source>
        <dbReference type="ARBA" id="ARBA00001971"/>
    </source>
</evidence>
<dbReference type="InterPro" id="IPR002403">
    <property type="entry name" value="Cyt_P450_E_grp-IV"/>
</dbReference>
<keyword evidence="14" id="KW-1185">Reference proteome</keyword>
<dbReference type="InterPro" id="IPR017972">
    <property type="entry name" value="Cyt_P450_CS"/>
</dbReference>
<name>A0AAV8YHK6_9CUCU</name>
<evidence type="ECO:0000256" key="8">
    <source>
        <dbReference type="ARBA" id="ARBA00023002"/>
    </source>
</evidence>
<dbReference type="PROSITE" id="PS00086">
    <property type="entry name" value="CYTOCHROME_P450"/>
    <property type="match status" value="1"/>
</dbReference>
<dbReference type="InterPro" id="IPR036396">
    <property type="entry name" value="Cyt_P450_sf"/>
</dbReference>
<dbReference type="GO" id="GO:0004497">
    <property type="term" value="F:monooxygenase activity"/>
    <property type="evidence" value="ECO:0007669"/>
    <property type="project" value="UniProtKB-KW"/>
</dbReference>
<evidence type="ECO:0000256" key="2">
    <source>
        <dbReference type="ARBA" id="ARBA00003690"/>
    </source>
</evidence>
<evidence type="ECO:0008006" key="15">
    <source>
        <dbReference type="Google" id="ProtNLM"/>
    </source>
</evidence>
<keyword evidence="7 11" id="KW-0479">Metal-binding</keyword>
<evidence type="ECO:0000256" key="7">
    <source>
        <dbReference type="ARBA" id="ARBA00022723"/>
    </source>
</evidence>
<protein>
    <recommendedName>
        <fullName evidence="15">Cytochrome P450</fullName>
    </recommendedName>
</protein>
<dbReference type="PRINTS" id="PR00385">
    <property type="entry name" value="P450"/>
</dbReference>
<dbReference type="EMBL" id="JAPWTK010000087">
    <property type="protein sequence ID" value="KAJ8951265.1"/>
    <property type="molecule type" value="Genomic_DNA"/>
</dbReference>
<gene>
    <name evidence="13" type="ORF">NQ318_008168</name>
</gene>
<evidence type="ECO:0000256" key="11">
    <source>
        <dbReference type="PIRSR" id="PIRSR602403-1"/>
    </source>
</evidence>
<evidence type="ECO:0000313" key="13">
    <source>
        <dbReference type="EMBL" id="KAJ8951265.1"/>
    </source>
</evidence>
<evidence type="ECO:0000256" key="10">
    <source>
        <dbReference type="ARBA" id="ARBA00023033"/>
    </source>
</evidence>
<evidence type="ECO:0000256" key="6">
    <source>
        <dbReference type="ARBA" id="ARBA00022617"/>
    </source>
</evidence>
<dbReference type="InterPro" id="IPR001128">
    <property type="entry name" value="Cyt_P450"/>
</dbReference>
<comment type="cofactor">
    <cofactor evidence="1 11">
        <name>heme</name>
        <dbReference type="ChEBI" id="CHEBI:30413"/>
    </cofactor>
</comment>
<evidence type="ECO:0000256" key="3">
    <source>
        <dbReference type="ARBA" id="ARBA00004174"/>
    </source>
</evidence>
<dbReference type="PRINTS" id="PR00465">
    <property type="entry name" value="EP450IV"/>
</dbReference>
<dbReference type="InterPro" id="IPR050196">
    <property type="entry name" value="Cytochrome_P450_Monoox"/>
</dbReference>
<dbReference type="Pfam" id="PF00067">
    <property type="entry name" value="p450"/>
    <property type="match status" value="1"/>
</dbReference>
<dbReference type="AlphaFoldDB" id="A0AAV8YHK6"/>
<reference evidence="13" key="1">
    <citation type="journal article" date="2023" name="Insect Mol. Biol.">
        <title>Genome sequencing provides insights into the evolution of gene families encoding plant cell wall-degrading enzymes in longhorned beetles.</title>
        <authorList>
            <person name="Shin N.R."/>
            <person name="Okamura Y."/>
            <person name="Kirsch R."/>
            <person name="Pauchet Y."/>
        </authorList>
    </citation>
    <scope>NUCLEOTIDE SEQUENCE</scope>
    <source>
        <strain evidence="13">AMC_N1</strain>
    </source>
</reference>
<evidence type="ECO:0000256" key="5">
    <source>
        <dbReference type="ARBA" id="ARBA00010617"/>
    </source>
</evidence>
<keyword evidence="10 12" id="KW-0503">Monooxygenase</keyword>